<sequence length="443" mass="51346">MLGKFNHSTFEVKVYPFKSEVFIESESSEIPLTLITGIVALRINKPIRINSITVSLNKSKLLQWATGLQTTRIAYNDKYSNNKVSKTNIDTKNILENVLQKGYYEFPFFLWVPDNIEPSLNFKKSFIKYYLEATVNLMPNKSFSLKKVIGSFQQKSDRKLMMIHRIPKNLKQSSWEISEQLPQYINIYQKDNLKIVLMLQTRYLHSTKNSNPVKATLYIDYKPNKDDGRKEISCKEITLTLTEQYKFFETFYGTSSSKTIILGKKKYSFQDTNTNNITTKDTTKCKLSTTTHERSVSCSQSSTSKLSYQSPSSENTLFFKTPLTDTDPRISYELFLPPFDNEPQPNILSKNYSIDQYLNIKVIIIFKNYEKKRFISSNQSENEIVTKEQTFSTKSHVYGIPKSAQSYIYSLPTYQDINKNHLYHCESTDMGGFIQNEIDILAS</sequence>
<dbReference type="InterPro" id="IPR014752">
    <property type="entry name" value="Arrestin-like_C"/>
</dbReference>
<dbReference type="InterPro" id="IPR011021">
    <property type="entry name" value="Arrestin-like_N"/>
</dbReference>
<evidence type="ECO:0000313" key="3">
    <source>
        <dbReference type="Proteomes" id="UP000245699"/>
    </source>
</evidence>
<reference evidence="2 3" key="1">
    <citation type="journal article" date="2018" name="MBio">
        <title>Comparative Genomics Reveals the Core Gene Toolbox for the Fungus-Insect Symbiosis.</title>
        <authorList>
            <person name="Wang Y."/>
            <person name="Stata M."/>
            <person name="Wang W."/>
            <person name="Stajich J.E."/>
            <person name="White M.M."/>
            <person name="Moncalvo J.M."/>
        </authorList>
    </citation>
    <scope>NUCLEOTIDE SEQUENCE [LARGE SCALE GENOMIC DNA]</scope>
    <source>
        <strain evidence="2 3">AUS-77-4</strain>
    </source>
</reference>
<evidence type="ECO:0000313" key="2">
    <source>
        <dbReference type="EMBL" id="PVU97660.1"/>
    </source>
</evidence>
<gene>
    <name evidence="2" type="ORF">BB559_001950</name>
</gene>
<accession>A0A2T9YZ97</accession>
<evidence type="ECO:0000259" key="1">
    <source>
        <dbReference type="Pfam" id="PF00339"/>
    </source>
</evidence>
<dbReference type="AlphaFoldDB" id="A0A2T9YZ97"/>
<protein>
    <recommendedName>
        <fullName evidence="1">Arrestin-like N-terminal domain-containing protein</fullName>
    </recommendedName>
</protein>
<organism evidence="2 3">
    <name type="scientific">Furculomyces boomerangus</name>
    <dbReference type="NCBI Taxonomy" id="61424"/>
    <lineage>
        <taxon>Eukaryota</taxon>
        <taxon>Fungi</taxon>
        <taxon>Fungi incertae sedis</taxon>
        <taxon>Zoopagomycota</taxon>
        <taxon>Kickxellomycotina</taxon>
        <taxon>Harpellomycetes</taxon>
        <taxon>Harpellales</taxon>
        <taxon>Harpellaceae</taxon>
        <taxon>Furculomyces</taxon>
    </lineage>
</organism>
<comment type="caution">
    <text evidence="2">The sequence shown here is derived from an EMBL/GenBank/DDBJ whole genome shotgun (WGS) entry which is preliminary data.</text>
</comment>
<dbReference type="Proteomes" id="UP000245699">
    <property type="component" value="Unassembled WGS sequence"/>
</dbReference>
<name>A0A2T9YZ97_9FUNG</name>
<proteinExistence type="predicted"/>
<dbReference type="Pfam" id="PF00339">
    <property type="entry name" value="Arrestin_N"/>
    <property type="match status" value="1"/>
</dbReference>
<dbReference type="OrthoDB" id="5544098at2759"/>
<keyword evidence="3" id="KW-1185">Reference proteome</keyword>
<feature type="domain" description="Arrestin-like N-terminal" evidence="1">
    <location>
        <begin position="35"/>
        <end position="136"/>
    </location>
</feature>
<dbReference type="EMBL" id="MBFT01000101">
    <property type="protein sequence ID" value="PVU97660.1"/>
    <property type="molecule type" value="Genomic_DNA"/>
</dbReference>
<dbReference type="Gene3D" id="2.60.40.640">
    <property type="match status" value="1"/>
</dbReference>